<reference evidence="1 2" key="1">
    <citation type="submission" date="2021-08" db="EMBL/GenBank/DDBJ databases">
        <title>Draft Genome Sequence of Phanerochaete sordida strain YK-624.</title>
        <authorList>
            <person name="Mori T."/>
            <person name="Dohra H."/>
            <person name="Suzuki T."/>
            <person name="Kawagishi H."/>
            <person name="Hirai H."/>
        </authorList>
    </citation>
    <scope>NUCLEOTIDE SEQUENCE [LARGE SCALE GENOMIC DNA]</scope>
    <source>
        <strain evidence="1 2">YK-624</strain>
    </source>
</reference>
<sequence>MASKRGCTPTASGARLILLHGFRSSSKLEPHLGLSQAYQSGGSCEASEPVLRARLHIQTKPNLILPHPGRARKRARYPEPGVRFRAMLHAHPQA</sequence>
<evidence type="ECO:0000313" key="2">
    <source>
        <dbReference type="Proteomes" id="UP000703269"/>
    </source>
</evidence>
<gene>
    <name evidence="1" type="ORF">PsYK624_049720</name>
</gene>
<evidence type="ECO:0000313" key="1">
    <source>
        <dbReference type="EMBL" id="GJE88885.1"/>
    </source>
</evidence>
<accession>A0A9P3LB56</accession>
<name>A0A9P3LB56_9APHY</name>
<proteinExistence type="predicted"/>
<organism evidence="1 2">
    <name type="scientific">Phanerochaete sordida</name>
    <dbReference type="NCBI Taxonomy" id="48140"/>
    <lineage>
        <taxon>Eukaryota</taxon>
        <taxon>Fungi</taxon>
        <taxon>Dikarya</taxon>
        <taxon>Basidiomycota</taxon>
        <taxon>Agaricomycotina</taxon>
        <taxon>Agaricomycetes</taxon>
        <taxon>Polyporales</taxon>
        <taxon>Phanerochaetaceae</taxon>
        <taxon>Phanerochaete</taxon>
    </lineage>
</organism>
<comment type="caution">
    <text evidence="1">The sequence shown here is derived from an EMBL/GenBank/DDBJ whole genome shotgun (WGS) entry which is preliminary data.</text>
</comment>
<protein>
    <submittedName>
        <fullName evidence="1">Uncharacterized protein</fullName>
    </submittedName>
</protein>
<keyword evidence="2" id="KW-1185">Reference proteome</keyword>
<dbReference type="Proteomes" id="UP000703269">
    <property type="component" value="Unassembled WGS sequence"/>
</dbReference>
<dbReference type="EMBL" id="BPQB01000011">
    <property type="protein sequence ID" value="GJE88885.1"/>
    <property type="molecule type" value="Genomic_DNA"/>
</dbReference>
<dbReference type="AlphaFoldDB" id="A0A9P3LB56"/>